<comment type="caution">
    <text evidence="1">The sequence shown here is derived from an EMBL/GenBank/DDBJ whole genome shotgun (WGS) entry which is preliminary data.</text>
</comment>
<gene>
    <name evidence="1" type="ORF">VTK73DRAFT_5504</name>
</gene>
<organism evidence="1 2">
    <name type="scientific">Phialemonium thermophilum</name>
    <dbReference type="NCBI Taxonomy" id="223376"/>
    <lineage>
        <taxon>Eukaryota</taxon>
        <taxon>Fungi</taxon>
        <taxon>Dikarya</taxon>
        <taxon>Ascomycota</taxon>
        <taxon>Pezizomycotina</taxon>
        <taxon>Sordariomycetes</taxon>
        <taxon>Sordariomycetidae</taxon>
        <taxon>Cephalothecales</taxon>
        <taxon>Cephalothecaceae</taxon>
        <taxon>Phialemonium</taxon>
    </lineage>
</organism>
<reference evidence="1 2" key="1">
    <citation type="journal article" date="2024" name="Commun. Biol.">
        <title>Comparative genomic analysis of thermophilic fungi reveals convergent evolutionary adaptations and gene losses.</title>
        <authorList>
            <person name="Steindorff A.S."/>
            <person name="Aguilar-Pontes M.V."/>
            <person name="Robinson A.J."/>
            <person name="Andreopoulos B."/>
            <person name="LaButti K."/>
            <person name="Kuo A."/>
            <person name="Mondo S."/>
            <person name="Riley R."/>
            <person name="Otillar R."/>
            <person name="Haridas S."/>
            <person name="Lipzen A."/>
            <person name="Grimwood J."/>
            <person name="Schmutz J."/>
            <person name="Clum A."/>
            <person name="Reid I.D."/>
            <person name="Moisan M.C."/>
            <person name="Butler G."/>
            <person name="Nguyen T.T.M."/>
            <person name="Dewar K."/>
            <person name="Conant G."/>
            <person name="Drula E."/>
            <person name="Henrissat B."/>
            <person name="Hansel C."/>
            <person name="Singer S."/>
            <person name="Hutchinson M.I."/>
            <person name="de Vries R.P."/>
            <person name="Natvig D.O."/>
            <person name="Powell A.J."/>
            <person name="Tsang A."/>
            <person name="Grigoriev I.V."/>
        </authorList>
    </citation>
    <scope>NUCLEOTIDE SEQUENCE [LARGE SCALE GENOMIC DNA]</scope>
    <source>
        <strain evidence="1 2">ATCC 24622</strain>
    </source>
</reference>
<dbReference type="Proteomes" id="UP001586593">
    <property type="component" value="Unassembled WGS sequence"/>
</dbReference>
<protein>
    <submittedName>
        <fullName evidence="1">Uncharacterized protein</fullName>
    </submittedName>
</protein>
<dbReference type="EMBL" id="JAZHXJ010000307">
    <property type="protein sequence ID" value="KAL1865094.1"/>
    <property type="molecule type" value="Genomic_DNA"/>
</dbReference>
<keyword evidence="2" id="KW-1185">Reference proteome</keyword>
<evidence type="ECO:0000313" key="2">
    <source>
        <dbReference type="Proteomes" id="UP001586593"/>
    </source>
</evidence>
<proteinExistence type="predicted"/>
<name>A0ABR3WNY3_9PEZI</name>
<evidence type="ECO:0000313" key="1">
    <source>
        <dbReference type="EMBL" id="KAL1865094.1"/>
    </source>
</evidence>
<sequence length="158" mass="17149">MFHSGHTRHFLGIDGARMGGGVVVWKELAGDHKESGLDVRCFGLWGSSVNGSPSFFLIRPRGKVATLNLENWQVNVPKDGPRAPGSRDAGTEVTEIHPESGVVVDWFADAKSHLLWKATAGFPSSVWSTIPCHTDRSPAIPAISVSLQIATYRQETMV</sequence>
<accession>A0ABR3WNY3</accession>